<evidence type="ECO:0000313" key="2">
    <source>
        <dbReference type="EMBL" id="KAK5980933.1"/>
    </source>
</evidence>
<organism evidence="2 3">
    <name type="scientific">Trichostrongylus colubriformis</name>
    <name type="common">Black scour worm</name>
    <dbReference type="NCBI Taxonomy" id="6319"/>
    <lineage>
        <taxon>Eukaryota</taxon>
        <taxon>Metazoa</taxon>
        <taxon>Ecdysozoa</taxon>
        <taxon>Nematoda</taxon>
        <taxon>Chromadorea</taxon>
        <taxon>Rhabditida</taxon>
        <taxon>Rhabditina</taxon>
        <taxon>Rhabditomorpha</taxon>
        <taxon>Strongyloidea</taxon>
        <taxon>Trichostrongylidae</taxon>
        <taxon>Trichostrongylus</taxon>
    </lineage>
</organism>
<protein>
    <submittedName>
        <fullName evidence="2">Uncharacterized protein</fullName>
    </submittedName>
</protein>
<feature type="compositionally biased region" description="Low complexity" evidence="1">
    <location>
        <begin position="100"/>
        <end position="112"/>
    </location>
</feature>
<dbReference type="AlphaFoldDB" id="A0AAN8GAZ7"/>
<dbReference type="Proteomes" id="UP001331761">
    <property type="component" value="Unassembled WGS sequence"/>
</dbReference>
<feature type="region of interest" description="Disordered" evidence="1">
    <location>
        <begin position="152"/>
        <end position="176"/>
    </location>
</feature>
<dbReference type="EMBL" id="WIXE01006841">
    <property type="protein sequence ID" value="KAK5980933.1"/>
    <property type="molecule type" value="Genomic_DNA"/>
</dbReference>
<evidence type="ECO:0000256" key="1">
    <source>
        <dbReference type="SAM" id="MobiDB-lite"/>
    </source>
</evidence>
<name>A0AAN8GAZ7_TRICO</name>
<comment type="caution">
    <text evidence="2">The sequence shown here is derived from an EMBL/GenBank/DDBJ whole genome shotgun (WGS) entry which is preliminary data.</text>
</comment>
<feature type="region of interest" description="Disordered" evidence="1">
    <location>
        <begin position="88"/>
        <end position="127"/>
    </location>
</feature>
<proteinExistence type="predicted"/>
<reference evidence="2 3" key="1">
    <citation type="submission" date="2019-10" db="EMBL/GenBank/DDBJ databases">
        <title>Assembly and Annotation for the nematode Trichostrongylus colubriformis.</title>
        <authorList>
            <person name="Martin J."/>
        </authorList>
    </citation>
    <scope>NUCLEOTIDE SEQUENCE [LARGE SCALE GENOMIC DNA]</scope>
    <source>
        <strain evidence="2">G859</strain>
        <tissue evidence="2">Whole worm</tissue>
    </source>
</reference>
<gene>
    <name evidence="2" type="ORF">GCK32_012805</name>
</gene>
<keyword evidence="3" id="KW-1185">Reference proteome</keyword>
<sequence>MTLMMENDPKWFERSHHRVRRDPIGVSSPPLLLDSGVVNEMSAQEPAVRPHPLNGPTMNMAPLSPPAGAVVVAASPLEEDARPLLEEEVEEVMEEKPLHSDSSADSAFHSASTVEAIPPTREVLDKPRLSNHIRSDAIDLHDEMAVIIEAPCKKHQPTSSNDSGMVSDLASGPLST</sequence>
<evidence type="ECO:0000313" key="3">
    <source>
        <dbReference type="Proteomes" id="UP001331761"/>
    </source>
</evidence>
<accession>A0AAN8GAZ7</accession>